<dbReference type="AlphaFoldDB" id="S8C7H8"/>
<gene>
    <name evidence="2" type="ORF">M569_12051</name>
</gene>
<sequence length="97" mass="11846">MEDYNPQQQQEMFEYEEDDALYGEMKRLILQLTADEDEEEEEVTQKITERHMFGGWPTPEIQRRGTGVFIPQVILLQSRNNRARRRRRDRKPRQHKK</sequence>
<reference evidence="2 3" key="1">
    <citation type="journal article" date="2013" name="BMC Genomics">
        <title>The miniature genome of a carnivorous plant Genlisea aurea contains a low number of genes and short non-coding sequences.</title>
        <authorList>
            <person name="Leushkin E.V."/>
            <person name="Sutormin R.A."/>
            <person name="Nabieva E.R."/>
            <person name="Penin A.A."/>
            <person name="Kondrashov A.S."/>
            <person name="Logacheva M.D."/>
        </authorList>
    </citation>
    <scope>NUCLEOTIDE SEQUENCE [LARGE SCALE GENOMIC DNA]</scope>
</reference>
<name>S8C7H8_9LAMI</name>
<evidence type="ECO:0000313" key="3">
    <source>
        <dbReference type="Proteomes" id="UP000015453"/>
    </source>
</evidence>
<proteinExistence type="predicted"/>
<evidence type="ECO:0000313" key="2">
    <source>
        <dbReference type="EMBL" id="EPS62740.1"/>
    </source>
</evidence>
<keyword evidence="3" id="KW-1185">Reference proteome</keyword>
<dbReference type="EMBL" id="AUSU01005939">
    <property type="protein sequence ID" value="EPS62740.1"/>
    <property type="molecule type" value="Genomic_DNA"/>
</dbReference>
<feature type="region of interest" description="Disordered" evidence="1">
    <location>
        <begin position="78"/>
        <end position="97"/>
    </location>
</feature>
<dbReference type="Proteomes" id="UP000015453">
    <property type="component" value="Unassembled WGS sequence"/>
</dbReference>
<protein>
    <submittedName>
        <fullName evidence="2">Uncharacterized protein</fullName>
    </submittedName>
</protein>
<comment type="caution">
    <text evidence="2">The sequence shown here is derived from an EMBL/GenBank/DDBJ whole genome shotgun (WGS) entry which is preliminary data.</text>
</comment>
<organism evidence="2 3">
    <name type="scientific">Genlisea aurea</name>
    <dbReference type="NCBI Taxonomy" id="192259"/>
    <lineage>
        <taxon>Eukaryota</taxon>
        <taxon>Viridiplantae</taxon>
        <taxon>Streptophyta</taxon>
        <taxon>Embryophyta</taxon>
        <taxon>Tracheophyta</taxon>
        <taxon>Spermatophyta</taxon>
        <taxon>Magnoliopsida</taxon>
        <taxon>eudicotyledons</taxon>
        <taxon>Gunneridae</taxon>
        <taxon>Pentapetalae</taxon>
        <taxon>asterids</taxon>
        <taxon>lamiids</taxon>
        <taxon>Lamiales</taxon>
        <taxon>Lentibulariaceae</taxon>
        <taxon>Genlisea</taxon>
    </lineage>
</organism>
<feature type="compositionally biased region" description="Basic residues" evidence="1">
    <location>
        <begin position="81"/>
        <end position="97"/>
    </location>
</feature>
<accession>S8C7H8</accession>
<evidence type="ECO:0000256" key="1">
    <source>
        <dbReference type="SAM" id="MobiDB-lite"/>
    </source>
</evidence>